<feature type="transmembrane region" description="Helical" evidence="2">
    <location>
        <begin position="40"/>
        <end position="63"/>
    </location>
</feature>
<protein>
    <submittedName>
        <fullName evidence="3">ABC-type multidrug transport system fused ATPase/permease subunit</fullName>
    </submittedName>
</protein>
<organism evidence="3 4">
    <name type="scientific">Leifsonia soli</name>
    <dbReference type="NCBI Taxonomy" id="582665"/>
    <lineage>
        <taxon>Bacteria</taxon>
        <taxon>Bacillati</taxon>
        <taxon>Actinomycetota</taxon>
        <taxon>Actinomycetes</taxon>
        <taxon>Micrococcales</taxon>
        <taxon>Microbacteriaceae</taxon>
        <taxon>Leifsonia</taxon>
    </lineage>
</organism>
<keyword evidence="4" id="KW-1185">Reference proteome</keyword>
<evidence type="ECO:0000256" key="1">
    <source>
        <dbReference type="SAM" id="MobiDB-lite"/>
    </source>
</evidence>
<name>A0A852T578_9MICO</name>
<dbReference type="AlphaFoldDB" id="A0A852T578"/>
<proteinExistence type="predicted"/>
<sequence length="128" mass="14505">MGTFWNAFLYVFWIFAFVAFVMILFTVLVDLFRDDKLNGWWKAVWVIFLIFVPLITVLVYLIARGRGMAERSMARRAQVPEDDDWGSKPTASATPAADIQQAQALLDQGVISPGEFDALRAKALGQRF</sequence>
<dbReference type="EMBL" id="JACCBJ010000001">
    <property type="protein sequence ID" value="NYD75744.1"/>
    <property type="molecule type" value="Genomic_DNA"/>
</dbReference>
<accession>A0A852T578</accession>
<keyword evidence="2" id="KW-0812">Transmembrane</keyword>
<dbReference type="RefSeq" id="WP_089915146.1">
    <property type="nucleotide sequence ID" value="NZ_BAAAPX010000001.1"/>
</dbReference>
<keyword evidence="2" id="KW-1133">Transmembrane helix</keyword>
<comment type="caution">
    <text evidence="3">The sequence shown here is derived from an EMBL/GenBank/DDBJ whole genome shotgun (WGS) entry which is preliminary data.</text>
</comment>
<dbReference type="Proteomes" id="UP000589620">
    <property type="component" value="Unassembled WGS sequence"/>
</dbReference>
<feature type="region of interest" description="Disordered" evidence="1">
    <location>
        <begin position="74"/>
        <end position="95"/>
    </location>
</feature>
<gene>
    <name evidence="3" type="ORF">BJ963_003263</name>
</gene>
<feature type="transmembrane region" description="Helical" evidence="2">
    <location>
        <begin position="7"/>
        <end position="28"/>
    </location>
</feature>
<keyword evidence="2" id="KW-0472">Membrane</keyword>
<evidence type="ECO:0000313" key="4">
    <source>
        <dbReference type="Proteomes" id="UP000589620"/>
    </source>
</evidence>
<evidence type="ECO:0000313" key="3">
    <source>
        <dbReference type="EMBL" id="NYD75744.1"/>
    </source>
</evidence>
<reference evidence="3 4" key="1">
    <citation type="submission" date="2020-07" db="EMBL/GenBank/DDBJ databases">
        <title>Sequencing the genomes of 1000 actinobacteria strains.</title>
        <authorList>
            <person name="Klenk H.-P."/>
        </authorList>
    </citation>
    <scope>NUCLEOTIDE SEQUENCE [LARGE SCALE GENOMIC DNA]</scope>
    <source>
        <strain evidence="3 4">DSM 23871</strain>
    </source>
</reference>
<evidence type="ECO:0000256" key="2">
    <source>
        <dbReference type="SAM" id="Phobius"/>
    </source>
</evidence>